<dbReference type="Proteomes" id="UP000236755">
    <property type="component" value="Unassembled WGS sequence"/>
</dbReference>
<dbReference type="AlphaFoldDB" id="A0A1H3X0Y3"/>
<evidence type="ECO:0000313" key="2">
    <source>
        <dbReference type="Proteomes" id="UP000236755"/>
    </source>
</evidence>
<dbReference type="RefSeq" id="WP_092632987.1">
    <property type="nucleotide sequence ID" value="NZ_FNQT01000001.1"/>
</dbReference>
<proteinExistence type="predicted"/>
<organism evidence="1 2">
    <name type="scientific">Haloplanus vescus</name>
    <dbReference type="NCBI Taxonomy" id="555874"/>
    <lineage>
        <taxon>Archaea</taxon>
        <taxon>Methanobacteriati</taxon>
        <taxon>Methanobacteriota</taxon>
        <taxon>Stenosarchaea group</taxon>
        <taxon>Halobacteria</taxon>
        <taxon>Halobacteriales</taxon>
        <taxon>Haloferacaceae</taxon>
        <taxon>Haloplanus</taxon>
    </lineage>
</organism>
<evidence type="ECO:0000313" key="1">
    <source>
        <dbReference type="EMBL" id="SDZ92631.1"/>
    </source>
</evidence>
<name>A0A1H3X0Y3_9EURY</name>
<reference evidence="1 2" key="1">
    <citation type="submission" date="2016-10" db="EMBL/GenBank/DDBJ databases">
        <authorList>
            <person name="de Groot N.N."/>
        </authorList>
    </citation>
    <scope>NUCLEOTIDE SEQUENCE [LARGE SCALE GENOMIC DNA]</scope>
    <source>
        <strain evidence="1 2">CGMCC 1.8712</strain>
    </source>
</reference>
<protein>
    <submittedName>
        <fullName evidence="1">Uncharacterized protein</fullName>
    </submittedName>
</protein>
<sequence length="103" mass="12351">MTENEMPPMASLVPLIDRLREIADEEIPHPQTLETRVWEDGDYQIRIFHNGPAKEQIMYKPEMENPVWQRLKGRSEGFTEDASEYGEILELDYEEREERQIEW</sequence>
<keyword evidence="2" id="KW-1185">Reference proteome</keyword>
<dbReference type="EMBL" id="FNQT01000001">
    <property type="protein sequence ID" value="SDZ92631.1"/>
    <property type="molecule type" value="Genomic_DNA"/>
</dbReference>
<gene>
    <name evidence="1" type="ORF">SAMN04488065_1260</name>
</gene>
<accession>A0A1H3X0Y3</accession>